<evidence type="ECO:0000256" key="1">
    <source>
        <dbReference type="SAM" id="MobiDB-lite"/>
    </source>
</evidence>
<keyword evidence="3" id="KW-1185">Reference proteome</keyword>
<proteinExistence type="predicted"/>
<feature type="region of interest" description="Disordered" evidence="1">
    <location>
        <begin position="149"/>
        <end position="168"/>
    </location>
</feature>
<evidence type="ECO:0000313" key="2">
    <source>
        <dbReference type="EMBL" id="KAH0451274.1"/>
    </source>
</evidence>
<name>A0AAV7FNW5_DENCH</name>
<feature type="compositionally biased region" description="Acidic residues" evidence="1">
    <location>
        <begin position="155"/>
        <end position="168"/>
    </location>
</feature>
<comment type="caution">
    <text evidence="2">The sequence shown here is derived from an EMBL/GenBank/DDBJ whole genome shotgun (WGS) entry which is preliminary data.</text>
</comment>
<feature type="region of interest" description="Disordered" evidence="1">
    <location>
        <begin position="63"/>
        <end position="82"/>
    </location>
</feature>
<accession>A0AAV7FNW5</accession>
<dbReference type="EMBL" id="JAGFBR010000017">
    <property type="protein sequence ID" value="KAH0451274.1"/>
    <property type="molecule type" value="Genomic_DNA"/>
</dbReference>
<dbReference type="Proteomes" id="UP000775213">
    <property type="component" value="Unassembled WGS sequence"/>
</dbReference>
<evidence type="ECO:0000313" key="3">
    <source>
        <dbReference type="Proteomes" id="UP000775213"/>
    </source>
</evidence>
<dbReference type="AlphaFoldDB" id="A0AAV7FNW5"/>
<gene>
    <name evidence="2" type="ORF">IEQ34_018573</name>
</gene>
<protein>
    <submittedName>
        <fullName evidence="2">Uncharacterized protein</fullName>
    </submittedName>
</protein>
<sequence>MRLGRNRAKPSNSLCLDKRPSVWTERVHASGQLSSRSSVPRNFSRPPNLRQILSVWMPPQAPTPPLMPSLDHSGGSSAAASNHRWQKITYSKCHRHQNELAIPDVGDQLSNGISTVKHPNVFALVEQKAQERRRPIEFAVVVAFELRSPAAATASDEDEEDSEAEGAV</sequence>
<organism evidence="2 3">
    <name type="scientific">Dendrobium chrysotoxum</name>
    <name type="common">Orchid</name>
    <dbReference type="NCBI Taxonomy" id="161865"/>
    <lineage>
        <taxon>Eukaryota</taxon>
        <taxon>Viridiplantae</taxon>
        <taxon>Streptophyta</taxon>
        <taxon>Embryophyta</taxon>
        <taxon>Tracheophyta</taxon>
        <taxon>Spermatophyta</taxon>
        <taxon>Magnoliopsida</taxon>
        <taxon>Liliopsida</taxon>
        <taxon>Asparagales</taxon>
        <taxon>Orchidaceae</taxon>
        <taxon>Epidendroideae</taxon>
        <taxon>Malaxideae</taxon>
        <taxon>Dendrobiinae</taxon>
        <taxon>Dendrobium</taxon>
    </lineage>
</organism>
<reference evidence="2 3" key="1">
    <citation type="journal article" date="2021" name="Hortic Res">
        <title>Chromosome-scale assembly of the Dendrobium chrysotoxum genome enhances the understanding of orchid evolution.</title>
        <authorList>
            <person name="Zhang Y."/>
            <person name="Zhang G.Q."/>
            <person name="Zhang D."/>
            <person name="Liu X.D."/>
            <person name="Xu X.Y."/>
            <person name="Sun W.H."/>
            <person name="Yu X."/>
            <person name="Zhu X."/>
            <person name="Wang Z.W."/>
            <person name="Zhao X."/>
            <person name="Zhong W.Y."/>
            <person name="Chen H."/>
            <person name="Yin W.L."/>
            <person name="Huang T."/>
            <person name="Niu S.C."/>
            <person name="Liu Z.J."/>
        </authorList>
    </citation>
    <scope>NUCLEOTIDE SEQUENCE [LARGE SCALE GENOMIC DNA]</scope>
    <source>
        <strain evidence="2">Lindl</strain>
    </source>
</reference>